<gene>
    <name evidence="2" type="ORF">M2152_002360</name>
</gene>
<dbReference type="Proteomes" id="UP001160142">
    <property type="component" value="Unassembled WGS sequence"/>
</dbReference>
<reference evidence="2 3" key="1">
    <citation type="submission" date="2023-04" db="EMBL/GenBank/DDBJ databases">
        <title>Genome Encyclopedia of Bacteria and Archaea VI: Functional Genomics of Type Strains.</title>
        <authorList>
            <person name="Whitman W."/>
        </authorList>
    </citation>
    <scope>NUCLEOTIDE SEQUENCE [LARGE SCALE GENOMIC DNA]</scope>
    <source>
        <strain evidence="2 3">SG_E_30_P1</strain>
    </source>
</reference>
<keyword evidence="3" id="KW-1185">Reference proteome</keyword>
<evidence type="ECO:0000256" key="1">
    <source>
        <dbReference type="SAM" id="Phobius"/>
    </source>
</evidence>
<keyword evidence="1" id="KW-0472">Membrane</keyword>
<evidence type="ECO:0000313" key="3">
    <source>
        <dbReference type="Proteomes" id="UP001160142"/>
    </source>
</evidence>
<sequence length="48" mass="5012">MLIGFTGTLSVGSFVLGLVLGEPLIITGAALLLLAAMSLANNPWRRSR</sequence>
<name>A0ABT6KQC0_9MICO</name>
<keyword evidence="1" id="KW-1133">Transmembrane helix</keyword>
<keyword evidence="1" id="KW-0812">Transmembrane</keyword>
<protein>
    <submittedName>
        <fullName evidence="2">Uncharacterized protein</fullName>
    </submittedName>
</protein>
<feature type="transmembrane region" description="Helical" evidence="1">
    <location>
        <begin position="14"/>
        <end position="40"/>
    </location>
</feature>
<accession>A0ABT6KQC0</accession>
<evidence type="ECO:0000313" key="2">
    <source>
        <dbReference type="EMBL" id="MDH6182178.1"/>
    </source>
</evidence>
<proteinExistence type="predicted"/>
<dbReference type="EMBL" id="JARXVQ010000001">
    <property type="protein sequence ID" value="MDH6182178.1"/>
    <property type="molecule type" value="Genomic_DNA"/>
</dbReference>
<comment type="caution">
    <text evidence="2">The sequence shown here is derived from an EMBL/GenBank/DDBJ whole genome shotgun (WGS) entry which is preliminary data.</text>
</comment>
<organism evidence="2 3">
    <name type="scientific">Antiquaquibacter oligotrophicus</name>
    <dbReference type="NCBI Taxonomy" id="2880260"/>
    <lineage>
        <taxon>Bacteria</taxon>
        <taxon>Bacillati</taxon>
        <taxon>Actinomycetota</taxon>
        <taxon>Actinomycetes</taxon>
        <taxon>Micrococcales</taxon>
        <taxon>Microbacteriaceae</taxon>
        <taxon>Antiquaquibacter</taxon>
    </lineage>
</organism>
<dbReference type="RefSeq" id="WP_322134465.1">
    <property type="nucleotide sequence ID" value="NZ_CP085036.1"/>
</dbReference>